<feature type="domain" description="BPTI/Kunitz inhibitor" evidence="4">
    <location>
        <begin position="507"/>
        <end position="557"/>
    </location>
</feature>
<dbReference type="SUPFAM" id="SSF57362">
    <property type="entry name" value="BPTI-like"/>
    <property type="match status" value="1"/>
</dbReference>
<sequence>MAVREAMKNPISRITHAPPFLQADCGEAAICLYYTIIHTEWELTFGLADCEPTGRGAFLRSLSTSVPRTCRVTCPTAQDLGCKHGIRLDSDGCPHNGVCECKDVCDDFKCTHSAEICVPHKVQCVGEPCPPVPLCVLNPCGILISSALRTIKLATCSEDEDCGTQMECHPTSAENDPHVHVGICCPQGDITLAQHHPGAVASVKIGRCPAGHPLEQQSTNCVSECDFDGECPGSTKCCQVGCRRTCLQTLNSTNCANMVTALQQLRLQQISTSLSAPLCDARIGTYLSNQCDQEAHCWCVDKITGRPVLGTRKTQPITDVCMNRRTCPIECDNSQIEACPFGIEMDADGCPRTSQCLCKSPCDQIQCPHGQSCIMRHRQCQEEICLPVPVCEPNPCANNQKPAVDSRTLSHLMCNDNNMELCPGGFHCTAFDENAIGVCCPGKDPILSVQQTLCVSSGVSLPLLSSFPANTCSISGEEDKICSHTHYCVTKEGHSRGTCCPGKRYVCYLPKEEGSCTQATPRFYYDSVSESCLQFLYTGCHGNLNNFLSLNDCQKFCAGTSMDPIRALVNDDGTLMMDLYDVGFAMVGPLARAEKHDADFNSVLREYLLDNFNLQDREIRDLYVKDDNTVRFTIIAPDAKDKADNISDAIVAGKFHFIYKGDTYRAEPQTLFSQQTSPNTSLSDGATVFWLVLTASILFAVVVIIVLCFGYNFLRLRNATENTNSIYREVSPAPYGQIAAYLQHQQQRISPNIRHSSDYGHINVKAVSADDLNAIRRNASAIASGTHHVALPALPNGHLSITNSLPQTNNGRSIRTVYY</sequence>
<dbReference type="Pfam" id="PF00014">
    <property type="entry name" value="Kunitz_BPTI"/>
    <property type="match status" value="1"/>
</dbReference>
<dbReference type="SUPFAM" id="SSF57610">
    <property type="entry name" value="Thyroglobulin type-1 domain"/>
    <property type="match status" value="1"/>
</dbReference>
<keyword evidence="3" id="KW-0472">Membrane</keyword>
<feature type="transmembrane region" description="Helical" evidence="3">
    <location>
        <begin position="688"/>
        <end position="714"/>
    </location>
</feature>
<dbReference type="InterPro" id="IPR002223">
    <property type="entry name" value="Kunitz_BPTI"/>
</dbReference>
<comment type="caution">
    <text evidence="7">The sequence shown here is derived from an EMBL/GenBank/DDBJ whole genome shotgun (WGS) entry which is preliminary data.</text>
</comment>
<dbReference type="SUPFAM" id="SSF57256">
    <property type="entry name" value="Elafin-like"/>
    <property type="match status" value="1"/>
</dbReference>
<dbReference type="InterPro" id="IPR006150">
    <property type="entry name" value="Cys_repeat_1"/>
</dbReference>
<keyword evidence="8" id="KW-1185">Reference proteome</keyword>
<feature type="domain" description="Thyroglobulin type-1" evidence="5">
    <location>
        <begin position="252"/>
        <end position="321"/>
    </location>
</feature>
<dbReference type="InterPro" id="IPR036857">
    <property type="entry name" value="Thyroglobulin_1_sf"/>
</dbReference>
<feature type="domain" description="WAP" evidence="6">
    <location>
        <begin position="201"/>
        <end position="250"/>
    </location>
</feature>
<evidence type="ECO:0000313" key="8">
    <source>
        <dbReference type="Proteomes" id="UP001201812"/>
    </source>
</evidence>
<evidence type="ECO:0000256" key="3">
    <source>
        <dbReference type="SAM" id="Phobius"/>
    </source>
</evidence>
<dbReference type="Proteomes" id="UP001201812">
    <property type="component" value="Unassembled WGS sequence"/>
</dbReference>
<dbReference type="PRINTS" id="PR00759">
    <property type="entry name" value="BASICPTASE"/>
</dbReference>
<evidence type="ECO:0000256" key="1">
    <source>
        <dbReference type="ARBA" id="ARBA00023157"/>
    </source>
</evidence>
<dbReference type="EMBL" id="JAKKPZ010000002">
    <property type="protein sequence ID" value="KAI1726342.1"/>
    <property type="molecule type" value="Genomic_DNA"/>
</dbReference>
<dbReference type="Gene3D" id="4.10.75.10">
    <property type="entry name" value="Elafin-like"/>
    <property type="match status" value="1"/>
</dbReference>
<dbReference type="PROSITE" id="PS51390">
    <property type="entry name" value="WAP"/>
    <property type="match status" value="1"/>
</dbReference>
<dbReference type="InterPro" id="IPR053014">
    <property type="entry name" value="Cuticle_assoc_divergent"/>
</dbReference>
<dbReference type="InterPro" id="IPR036880">
    <property type="entry name" value="Kunitz_BPTI_sf"/>
</dbReference>
<accession>A0AAD4NF81</accession>
<dbReference type="PROSITE" id="PS50279">
    <property type="entry name" value="BPTI_KUNITZ_2"/>
    <property type="match status" value="1"/>
</dbReference>
<dbReference type="Pfam" id="PF00095">
    <property type="entry name" value="WAP"/>
    <property type="match status" value="1"/>
</dbReference>
<evidence type="ECO:0000256" key="2">
    <source>
        <dbReference type="PROSITE-ProRule" id="PRU00500"/>
    </source>
</evidence>
<dbReference type="GO" id="GO:0005576">
    <property type="term" value="C:extracellular region"/>
    <property type="evidence" value="ECO:0007669"/>
    <property type="project" value="InterPro"/>
</dbReference>
<reference evidence="7" key="1">
    <citation type="submission" date="2022-01" db="EMBL/GenBank/DDBJ databases">
        <title>Genome Sequence Resource for Two Populations of Ditylenchus destructor, the Migratory Endoparasitic Phytonematode.</title>
        <authorList>
            <person name="Zhang H."/>
            <person name="Lin R."/>
            <person name="Xie B."/>
        </authorList>
    </citation>
    <scope>NUCLEOTIDE SEQUENCE</scope>
    <source>
        <strain evidence="7">BazhouSP</strain>
    </source>
</reference>
<protein>
    <submittedName>
        <fullName evidence="7">Kunitz/Bovine pancreatic trypsin inhibitor domain-containing protein</fullName>
    </submittedName>
</protein>
<evidence type="ECO:0000313" key="7">
    <source>
        <dbReference type="EMBL" id="KAI1726342.1"/>
    </source>
</evidence>
<dbReference type="SMART" id="SM00211">
    <property type="entry name" value="TY"/>
    <property type="match status" value="1"/>
</dbReference>
<dbReference type="CDD" id="cd00199">
    <property type="entry name" value="WAP"/>
    <property type="match status" value="1"/>
</dbReference>
<organism evidence="7 8">
    <name type="scientific">Ditylenchus destructor</name>
    <dbReference type="NCBI Taxonomy" id="166010"/>
    <lineage>
        <taxon>Eukaryota</taxon>
        <taxon>Metazoa</taxon>
        <taxon>Ecdysozoa</taxon>
        <taxon>Nematoda</taxon>
        <taxon>Chromadorea</taxon>
        <taxon>Rhabditida</taxon>
        <taxon>Tylenchina</taxon>
        <taxon>Tylenchomorpha</taxon>
        <taxon>Sphaerularioidea</taxon>
        <taxon>Anguinidae</taxon>
        <taxon>Anguininae</taxon>
        <taxon>Ditylenchus</taxon>
    </lineage>
</organism>
<dbReference type="InterPro" id="IPR020901">
    <property type="entry name" value="Prtase_inh_Kunz-CS"/>
</dbReference>
<keyword evidence="1" id="KW-1015">Disulfide bond</keyword>
<dbReference type="GO" id="GO:0004867">
    <property type="term" value="F:serine-type endopeptidase inhibitor activity"/>
    <property type="evidence" value="ECO:0007669"/>
    <property type="project" value="InterPro"/>
</dbReference>
<dbReference type="InterPro" id="IPR000716">
    <property type="entry name" value="Thyroglobulin_1"/>
</dbReference>
<dbReference type="Gene3D" id="4.10.410.10">
    <property type="entry name" value="Pancreatic trypsin inhibitor Kunitz domain"/>
    <property type="match status" value="1"/>
</dbReference>
<dbReference type="InterPro" id="IPR008197">
    <property type="entry name" value="WAP_dom"/>
</dbReference>
<dbReference type="PANTHER" id="PTHR46339:SF7">
    <property type="entry name" value="BPTI_KUNITZ INHIBITOR DOMAIN-CONTAINING PROTEIN"/>
    <property type="match status" value="1"/>
</dbReference>
<evidence type="ECO:0000259" key="4">
    <source>
        <dbReference type="PROSITE" id="PS50279"/>
    </source>
</evidence>
<dbReference type="SMART" id="SM00217">
    <property type="entry name" value="WAP"/>
    <property type="match status" value="1"/>
</dbReference>
<dbReference type="InterPro" id="IPR036645">
    <property type="entry name" value="Elafin-like_sf"/>
</dbReference>
<comment type="caution">
    <text evidence="2">Lacks conserved residue(s) required for the propagation of feature annotation.</text>
</comment>
<proteinExistence type="predicted"/>
<dbReference type="SMART" id="SM00289">
    <property type="entry name" value="WR1"/>
    <property type="match status" value="3"/>
</dbReference>
<dbReference type="PANTHER" id="PTHR46339">
    <property type="entry name" value="PROTEIN CBG15282-RELATED"/>
    <property type="match status" value="1"/>
</dbReference>
<dbReference type="PROSITE" id="PS51162">
    <property type="entry name" value="THYROGLOBULIN_1_2"/>
    <property type="match status" value="1"/>
</dbReference>
<evidence type="ECO:0000259" key="5">
    <source>
        <dbReference type="PROSITE" id="PS51162"/>
    </source>
</evidence>
<dbReference type="PROSITE" id="PS00280">
    <property type="entry name" value="BPTI_KUNITZ_1"/>
    <property type="match status" value="1"/>
</dbReference>
<name>A0AAD4NF81_9BILA</name>
<dbReference type="SMART" id="SM00131">
    <property type="entry name" value="KU"/>
    <property type="match status" value="1"/>
</dbReference>
<dbReference type="AlphaFoldDB" id="A0AAD4NF81"/>
<keyword evidence="3" id="KW-0812">Transmembrane</keyword>
<evidence type="ECO:0000259" key="6">
    <source>
        <dbReference type="PROSITE" id="PS51390"/>
    </source>
</evidence>
<dbReference type="CDD" id="cd00109">
    <property type="entry name" value="Kunitz-type"/>
    <property type="match status" value="1"/>
</dbReference>
<gene>
    <name evidence="7" type="ORF">DdX_03058</name>
</gene>
<keyword evidence="3" id="KW-1133">Transmembrane helix</keyword>